<dbReference type="EMBL" id="LSYV01000048">
    <property type="protein sequence ID" value="KXZ46062.1"/>
    <property type="molecule type" value="Genomic_DNA"/>
</dbReference>
<protein>
    <recommendedName>
        <fullName evidence="1">peptidylprolyl isomerase</fullName>
        <ecNumber evidence="1">5.2.1.8</ecNumber>
    </recommendedName>
</protein>
<evidence type="ECO:0000256" key="1">
    <source>
        <dbReference type="PROSITE-ProRule" id="PRU00277"/>
    </source>
</evidence>
<dbReference type="GO" id="GO:0003755">
    <property type="term" value="F:peptidyl-prolyl cis-trans isomerase activity"/>
    <property type="evidence" value="ECO:0007669"/>
    <property type="project" value="UniProtKB-KW"/>
</dbReference>
<keyword evidence="4" id="KW-1185">Reference proteome</keyword>
<organism evidence="3 4">
    <name type="scientific">Gonium pectorale</name>
    <name type="common">Green alga</name>
    <dbReference type="NCBI Taxonomy" id="33097"/>
    <lineage>
        <taxon>Eukaryota</taxon>
        <taxon>Viridiplantae</taxon>
        <taxon>Chlorophyta</taxon>
        <taxon>core chlorophytes</taxon>
        <taxon>Chlorophyceae</taxon>
        <taxon>CS clade</taxon>
        <taxon>Chlamydomonadales</taxon>
        <taxon>Volvocaceae</taxon>
        <taxon>Gonium</taxon>
    </lineage>
</organism>
<evidence type="ECO:0000259" key="2">
    <source>
        <dbReference type="PROSITE" id="PS50059"/>
    </source>
</evidence>
<dbReference type="Gene3D" id="3.10.50.40">
    <property type="match status" value="1"/>
</dbReference>
<proteinExistence type="predicted"/>
<evidence type="ECO:0000313" key="3">
    <source>
        <dbReference type="EMBL" id="KXZ46062.1"/>
    </source>
</evidence>
<dbReference type="GO" id="GO:0009543">
    <property type="term" value="C:chloroplast thylakoid lumen"/>
    <property type="evidence" value="ECO:0007669"/>
    <property type="project" value="TreeGrafter"/>
</dbReference>
<feature type="domain" description="PPIase FKBP-type" evidence="2">
    <location>
        <begin position="62"/>
        <end position="181"/>
    </location>
</feature>
<reference evidence="4" key="1">
    <citation type="journal article" date="2016" name="Nat. Commun.">
        <title>The Gonium pectorale genome demonstrates co-option of cell cycle regulation during the evolution of multicellularity.</title>
        <authorList>
            <person name="Hanschen E.R."/>
            <person name="Marriage T.N."/>
            <person name="Ferris P.J."/>
            <person name="Hamaji T."/>
            <person name="Toyoda A."/>
            <person name="Fujiyama A."/>
            <person name="Neme R."/>
            <person name="Noguchi H."/>
            <person name="Minakuchi Y."/>
            <person name="Suzuki M."/>
            <person name="Kawai-Toyooka H."/>
            <person name="Smith D.R."/>
            <person name="Sparks H."/>
            <person name="Anderson J."/>
            <person name="Bakaric R."/>
            <person name="Luria V."/>
            <person name="Karger A."/>
            <person name="Kirschner M.W."/>
            <person name="Durand P.M."/>
            <person name="Michod R.E."/>
            <person name="Nozaki H."/>
            <person name="Olson B.J."/>
        </authorList>
    </citation>
    <scope>NUCLEOTIDE SEQUENCE [LARGE SCALE GENOMIC DNA]</scope>
    <source>
        <strain evidence="4">NIES-2863</strain>
    </source>
</reference>
<dbReference type="InterPro" id="IPR001179">
    <property type="entry name" value="PPIase_FKBP_dom"/>
</dbReference>
<dbReference type="SUPFAM" id="SSF54534">
    <property type="entry name" value="FKBP-like"/>
    <property type="match status" value="1"/>
</dbReference>
<accession>A0A150G889</accession>
<comment type="caution">
    <text evidence="3">The sequence shown here is derived from an EMBL/GenBank/DDBJ whole genome shotgun (WGS) entry which is preliminary data.</text>
</comment>
<keyword evidence="1" id="KW-0413">Isomerase</keyword>
<dbReference type="Proteomes" id="UP000075714">
    <property type="component" value="Unassembled WGS sequence"/>
</dbReference>
<comment type="catalytic activity">
    <reaction evidence="1">
        <text>[protein]-peptidylproline (omega=180) = [protein]-peptidylproline (omega=0)</text>
        <dbReference type="Rhea" id="RHEA:16237"/>
        <dbReference type="Rhea" id="RHEA-COMP:10747"/>
        <dbReference type="Rhea" id="RHEA-COMP:10748"/>
        <dbReference type="ChEBI" id="CHEBI:83833"/>
        <dbReference type="ChEBI" id="CHEBI:83834"/>
        <dbReference type="EC" id="5.2.1.8"/>
    </reaction>
</comment>
<dbReference type="OrthoDB" id="1902587at2759"/>
<dbReference type="EC" id="5.2.1.8" evidence="1"/>
<gene>
    <name evidence="3" type="ORF">GPECTOR_47g337</name>
</gene>
<dbReference type="STRING" id="33097.A0A150G889"/>
<dbReference type="InterPro" id="IPR044180">
    <property type="entry name" value="FKBP18-like"/>
</dbReference>
<name>A0A150G889_GONPE</name>
<dbReference type="Pfam" id="PF00254">
    <property type="entry name" value="FKBP_C"/>
    <property type="match status" value="1"/>
</dbReference>
<dbReference type="AlphaFoldDB" id="A0A150G889"/>
<evidence type="ECO:0000313" key="4">
    <source>
        <dbReference type="Proteomes" id="UP000075714"/>
    </source>
</evidence>
<sequence>MEPHGAGETDHRLCKNGLVNDLIFKKELKKKKISEEEYSALPDNGLRYYDLEAGSGLEIKKGDKVVVHYDCLYRGIDVVSSRSARLLGGNRTIAEPYEFVVGEPVNAASLKAFDSDSANPLFAGSSGPKPPQALSLAVVGMRKGGKRSIIVDDTELGYPKGINELPPATTFELKVEVLSVFPKAA</sequence>
<keyword evidence="1" id="KW-0697">Rotamase</keyword>
<dbReference type="PROSITE" id="PS50059">
    <property type="entry name" value="FKBP_PPIASE"/>
    <property type="match status" value="1"/>
</dbReference>
<dbReference type="PANTHER" id="PTHR47862:SF1">
    <property type="entry name" value="PEPTIDYL-PROLYL CIS-TRANS ISOMERASE FKBP18, CHLOROPLASTIC"/>
    <property type="match status" value="1"/>
</dbReference>
<dbReference type="PANTHER" id="PTHR47862">
    <property type="entry name" value="PEPTIDYL-PROLYL CIS-TRANS ISOMERASE FKBP18, CHLOROPLASTIC"/>
    <property type="match status" value="1"/>
</dbReference>
<dbReference type="InterPro" id="IPR046357">
    <property type="entry name" value="PPIase_dom_sf"/>
</dbReference>